<organism evidence="1 2">
    <name type="scientific">[Candida] anglica</name>
    <dbReference type="NCBI Taxonomy" id="148631"/>
    <lineage>
        <taxon>Eukaryota</taxon>
        <taxon>Fungi</taxon>
        <taxon>Dikarya</taxon>
        <taxon>Ascomycota</taxon>
        <taxon>Saccharomycotina</taxon>
        <taxon>Pichiomycetes</taxon>
        <taxon>Debaryomycetaceae</taxon>
        <taxon>Kurtzmaniella</taxon>
    </lineage>
</organism>
<dbReference type="InterPro" id="IPR018608">
    <property type="entry name" value="Gti1/Pac2"/>
</dbReference>
<sequence length="260" mass="28873">MFSHEIPQHQDLASYHGTVNNLKDAVLLIEAVRIGRLPTITRRLNGYEREYIKPHSVYVWNETECGLKRWTDGKIWSASKASGPFLVYSELNKKSDTEPKHNGLIKQSFSLNTKQNQKFHLIAYTSKDGGSYTSNIHSTSSPSASTSLAAAATTYPPSYPPSSSSSSSSSAFRSSLINSSSASTSSDTSRDTPSSDPALNCLHLSPSVYQENLLSYIYNGIPVMATLHNVIDAPPIRRYNNDDEKIVQTLNRHFHKSWPF</sequence>
<evidence type="ECO:0000313" key="1">
    <source>
        <dbReference type="EMBL" id="CAK7903141.1"/>
    </source>
</evidence>
<dbReference type="Proteomes" id="UP001497600">
    <property type="component" value="Chromosome D"/>
</dbReference>
<reference evidence="1 2" key="1">
    <citation type="submission" date="2024-01" db="EMBL/GenBank/DDBJ databases">
        <authorList>
            <consortium name="Genoscope - CEA"/>
            <person name="William W."/>
        </authorList>
    </citation>
    <scope>NUCLEOTIDE SEQUENCE [LARGE SCALE GENOMIC DNA]</scope>
    <source>
        <strain evidence="1 2">29B2s-10</strain>
    </source>
</reference>
<dbReference type="PANTHER" id="PTHR28027">
    <property type="entry name" value="TRANSCRIPTIONAL REGULATOR MIT1"/>
    <property type="match status" value="1"/>
</dbReference>
<dbReference type="Pfam" id="PF09729">
    <property type="entry name" value="Gti1_Pac2"/>
    <property type="match status" value="1"/>
</dbReference>
<keyword evidence="2" id="KW-1185">Reference proteome</keyword>
<dbReference type="PANTHER" id="PTHR28027:SF1">
    <property type="entry name" value="CAMP INDEPENDENT REGULATORY PROTEIN (AFU_ORTHOLOGUE AFUA_3G09640)"/>
    <property type="match status" value="1"/>
</dbReference>
<evidence type="ECO:0008006" key="3">
    <source>
        <dbReference type="Google" id="ProtNLM"/>
    </source>
</evidence>
<gene>
    <name evidence="1" type="ORF">CAAN4_D03158</name>
</gene>
<proteinExistence type="predicted"/>
<evidence type="ECO:0000313" key="2">
    <source>
        <dbReference type="Proteomes" id="UP001497600"/>
    </source>
</evidence>
<name>A0ABP0EAH9_9ASCO</name>
<dbReference type="EMBL" id="OZ004256">
    <property type="protein sequence ID" value="CAK7903141.1"/>
    <property type="molecule type" value="Genomic_DNA"/>
</dbReference>
<protein>
    <recommendedName>
        <fullName evidence="3">cAMP-independent regulatory protein pac2</fullName>
    </recommendedName>
</protein>
<accession>A0ABP0EAH9</accession>